<dbReference type="EMBL" id="ML993622">
    <property type="protein sequence ID" value="KAF2160952.1"/>
    <property type="molecule type" value="Genomic_DNA"/>
</dbReference>
<dbReference type="PANTHER" id="PTHR47933">
    <property type="entry name" value="PENTATRICOPEPTIDE REPEAT-CONTAINING PROTEIN 1, MITOCHONDRIAL"/>
    <property type="match status" value="1"/>
</dbReference>
<dbReference type="InterPro" id="IPR011990">
    <property type="entry name" value="TPR-like_helical_dom_sf"/>
</dbReference>
<dbReference type="OrthoDB" id="185373at2759"/>
<feature type="compositionally biased region" description="Low complexity" evidence="3">
    <location>
        <begin position="55"/>
        <end position="76"/>
    </location>
</feature>
<proteinExistence type="predicted"/>
<evidence type="ECO:0000256" key="1">
    <source>
        <dbReference type="ARBA" id="ARBA00022737"/>
    </source>
</evidence>
<dbReference type="Pfam" id="PF13041">
    <property type="entry name" value="PPR_2"/>
    <property type="match status" value="1"/>
</dbReference>
<gene>
    <name evidence="4" type="ORF">M409DRAFT_59479</name>
</gene>
<dbReference type="PROSITE" id="PS51375">
    <property type="entry name" value="PPR"/>
    <property type="match status" value="2"/>
</dbReference>
<dbReference type="Proteomes" id="UP000799537">
    <property type="component" value="Unassembled WGS sequence"/>
</dbReference>
<feature type="compositionally biased region" description="Basic and acidic residues" evidence="3">
    <location>
        <begin position="464"/>
        <end position="481"/>
    </location>
</feature>
<sequence length="1006" mass="112257">MATPYICAACRGKLIRPTLRAAHSISQTSSRHQSTYARDDIDGLLQTSNGRKQPATSEARSATSRYSSSTGSVRGRYSGKELRPEQLLNQLDRPGEINANGEATRHAAQVPRAPRPAKDHARTHNENGGRGSPRYAGLSPLADRLSSQLIAQASKEDFTGCWQTLQQLGNECENLVASESRTMFSRKDMVPSLQKLLRKATGQWLDSLAGNKHEPGLPSPLDIHSILFRLRGTYPGLYNATLWHVASGIADLHFANKLNNQPPGTIQHAVGLLVQMWRVCIALQASDSRGHSSASGSMSTSKVLADDTDWSFLPPADAFAHWKSDVRNRSEFEGVLSMLLPVSKQQDNPQRQFDYASAALITLDLVKEVKTDGAEGQSMPLSQLPEHAPFAHLLETILRAFPAPRIPRSLYHKMERLEDEGLLRQYEFMIARLGLYDNRPQRSAEEAEQKEDELQSTPLSSDNEQARENRDRSREDVEFAEKPQTPQIESFALLNVKRLGRALESRDMYQVEKIRREVHAFAGSHQDDPRAVPLELYEHLMLTFLSLQNPKAAIEIWNHVMTLGYKPTVKTYSVMMRGARASKDRAGMEAFWHKMRQSGYQPDEHAWSIRIYGLFGLDAARQGMDALNEMARQWLAAAKTKAIQHMNAAQSKQLIARKKLFAELLSTYPGPVDGVPRPNVIIMNSAISSLAHKRDYIIGDVLRWGRSFGIEPDLTTYNALLNVAMRKGEATEALNILVSMQKRGIQGDSTTWTVLLTALFQGGFLDGLDHLAQQKKILGFVDALENKDGTMPGLDEKGYALIINHLLKQYSNPTAADAVMARMIATGRQPSPHIYTILLTHYFDTQPEPDLAAVQALWRHIESHNRGWGAVLDNIFYDRMIEGYARHHQLAGIQPALGFLKRARQAGQRTGWAALEAVARALAERQQWDRLRALVDQVKVDMRENRGGTSGQAKGSFFSFIERTGLSAREEDSGVQRQKSTHRREGPLMRAAASAAEGAWSRSLAD</sequence>
<protein>
    <recommendedName>
        <fullName evidence="6">Pentacotripeptide-repeat region of PRORP domain-containing protein</fullName>
    </recommendedName>
</protein>
<dbReference type="PANTHER" id="PTHR47933:SF11">
    <property type="entry name" value="PENTATRICOPEPTIDE REPEAT-CONTAINING PROTEIN 2"/>
    <property type="match status" value="1"/>
</dbReference>
<feature type="repeat" description="PPR" evidence="2">
    <location>
        <begin position="568"/>
        <end position="602"/>
    </location>
</feature>
<feature type="region of interest" description="Disordered" evidence="3">
    <location>
        <begin position="441"/>
        <end position="482"/>
    </location>
</feature>
<evidence type="ECO:0000256" key="2">
    <source>
        <dbReference type="PROSITE-ProRule" id="PRU00708"/>
    </source>
</evidence>
<dbReference type="RefSeq" id="XP_033661841.1">
    <property type="nucleotide sequence ID" value="XM_033814208.1"/>
</dbReference>
<name>A0A6A6C509_ZASCE</name>
<evidence type="ECO:0000313" key="5">
    <source>
        <dbReference type="Proteomes" id="UP000799537"/>
    </source>
</evidence>
<keyword evidence="1" id="KW-0677">Repeat</keyword>
<reference evidence="4" key="1">
    <citation type="journal article" date="2020" name="Stud. Mycol.">
        <title>101 Dothideomycetes genomes: a test case for predicting lifestyles and emergence of pathogens.</title>
        <authorList>
            <person name="Haridas S."/>
            <person name="Albert R."/>
            <person name="Binder M."/>
            <person name="Bloem J."/>
            <person name="Labutti K."/>
            <person name="Salamov A."/>
            <person name="Andreopoulos B."/>
            <person name="Baker S."/>
            <person name="Barry K."/>
            <person name="Bills G."/>
            <person name="Bluhm B."/>
            <person name="Cannon C."/>
            <person name="Castanera R."/>
            <person name="Culley D."/>
            <person name="Daum C."/>
            <person name="Ezra D."/>
            <person name="Gonzalez J."/>
            <person name="Henrissat B."/>
            <person name="Kuo A."/>
            <person name="Liang C."/>
            <person name="Lipzen A."/>
            <person name="Lutzoni F."/>
            <person name="Magnuson J."/>
            <person name="Mondo S."/>
            <person name="Nolan M."/>
            <person name="Ohm R."/>
            <person name="Pangilinan J."/>
            <person name="Park H.-J."/>
            <person name="Ramirez L."/>
            <person name="Alfaro M."/>
            <person name="Sun H."/>
            <person name="Tritt A."/>
            <person name="Yoshinaga Y."/>
            <person name="Zwiers L.-H."/>
            <person name="Turgeon B."/>
            <person name="Goodwin S."/>
            <person name="Spatafora J."/>
            <person name="Crous P."/>
            <person name="Grigoriev I."/>
        </authorList>
    </citation>
    <scope>NUCLEOTIDE SEQUENCE</scope>
    <source>
        <strain evidence="4">ATCC 36951</strain>
    </source>
</reference>
<dbReference type="InterPro" id="IPR051240">
    <property type="entry name" value="Mito_RNA-Proc/Resp"/>
</dbReference>
<dbReference type="AlphaFoldDB" id="A0A6A6C509"/>
<evidence type="ECO:0008006" key="6">
    <source>
        <dbReference type="Google" id="ProtNLM"/>
    </source>
</evidence>
<feature type="region of interest" description="Disordered" evidence="3">
    <location>
        <begin position="968"/>
        <end position="1006"/>
    </location>
</feature>
<feature type="compositionally biased region" description="Basic and acidic residues" evidence="3">
    <location>
        <begin position="116"/>
        <end position="127"/>
    </location>
</feature>
<accession>A0A6A6C509</accession>
<feature type="region of interest" description="Disordered" evidence="3">
    <location>
        <begin position="45"/>
        <end position="139"/>
    </location>
</feature>
<dbReference type="InterPro" id="IPR002885">
    <property type="entry name" value="PPR_rpt"/>
</dbReference>
<keyword evidence="5" id="KW-1185">Reference proteome</keyword>
<organism evidence="4 5">
    <name type="scientific">Zasmidium cellare ATCC 36951</name>
    <dbReference type="NCBI Taxonomy" id="1080233"/>
    <lineage>
        <taxon>Eukaryota</taxon>
        <taxon>Fungi</taxon>
        <taxon>Dikarya</taxon>
        <taxon>Ascomycota</taxon>
        <taxon>Pezizomycotina</taxon>
        <taxon>Dothideomycetes</taxon>
        <taxon>Dothideomycetidae</taxon>
        <taxon>Mycosphaerellales</taxon>
        <taxon>Mycosphaerellaceae</taxon>
        <taxon>Zasmidium</taxon>
    </lineage>
</organism>
<dbReference type="GO" id="GO:0003729">
    <property type="term" value="F:mRNA binding"/>
    <property type="evidence" value="ECO:0007669"/>
    <property type="project" value="TreeGrafter"/>
</dbReference>
<evidence type="ECO:0000313" key="4">
    <source>
        <dbReference type="EMBL" id="KAF2160952.1"/>
    </source>
</evidence>
<evidence type="ECO:0000256" key="3">
    <source>
        <dbReference type="SAM" id="MobiDB-lite"/>
    </source>
</evidence>
<dbReference type="Gene3D" id="1.25.40.10">
    <property type="entry name" value="Tetratricopeptide repeat domain"/>
    <property type="match status" value="3"/>
</dbReference>
<dbReference type="NCBIfam" id="TIGR00756">
    <property type="entry name" value="PPR"/>
    <property type="match status" value="1"/>
</dbReference>
<dbReference type="GeneID" id="54567480"/>
<feature type="repeat" description="PPR" evidence="2">
    <location>
        <begin position="713"/>
        <end position="747"/>
    </location>
</feature>